<dbReference type="AlphaFoldDB" id="M0IND0"/>
<organism evidence="2 3">
    <name type="scientific">Haloferax mucosum ATCC BAA-1512</name>
    <dbReference type="NCBI Taxonomy" id="662479"/>
    <lineage>
        <taxon>Archaea</taxon>
        <taxon>Methanobacteriati</taxon>
        <taxon>Methanobacteriota</taxon>
        <taxon>Stenosarchaea group</taxon>
        <taxon>Halobacteria</taxon>
        <taxon>Halobacteriales</taxon>
        <taxon>Haloferacaceae</taxon>
        <taxon>Haloferax</taxon>
    </lineage>
</organism>
<comment type="caution">
    <text evidence="2">The sequence shown here is derived from an EMBL/GenBank/DDBJ whole genome shotgun (WGS) entry which is preliminary data.</text>
</comment>
<accession>M0IND0</accession>
<feature type="domain" description="Halobacterial output" evidence="1">
    <location>
        <begin position="27"/>
        <end position="100"/>
    </location>
</feature>
<gene>
    <name evidence="2" type="ORF">C440_04308</name>
</gene>
<dbReference type="Proteomes" id="UP000011550">
    <property type="component" value="Unassembled WGS sequence"/>
</dbReference>
<evidence type="ECO:0000313" key="3">
    <source>
        <dbReference type="Proteomes" id="UP000011550"/>
    </source>
</evidence>
<reference evidence="2 3" key="1">
    <citation type="journal article" date="2014" name="PLoS Genet.">
        <title>Phylogenetically driven sequencing of extremely halophilic archaea reveals strategies for static and dynamic osmo-response.</title>
        <authorList>
            <person name="Becker E.A."/>
            <person name="Seitzer P.M."/>
            <person name="Tritt A."/>
            <person name="Larsen D."/>
            <person name="Krusor M."/>
            <person name="Yao A.I."/>
            <person name="Wu D."/>
            <person name="Madern D."/>
            <person name="Eisen J.A."/>
            <person name="Darling A.E."/>
            <person name="Facciotti M.T."/>
        </authorList>
    </citation>
    <scope>NUCLEOTIDE SEQUENCE [LARGE SCALE GENOMIC DNA]</scope>
    <source>
        <strain evidence="2 3">ATCC BAA-1512</strain>
    </source>
</reference>
<dbReference type="Pfam" id="PF18545">
    <property type="entry name" value="HalOD1"/>
    <property type="match status" value="1"/>
</dbReference>
<name>M0IND0_9EURY</name>
<dbReference type="EMBL" id="AOLN01000006">
    <property type="protein sequence ID" value="ELZ96969.1"/>
    <property type="molecule type" value="Genomic_DNA"/>
</dbReference>
<dbReference type="OrthoDB" id="205616at2157"/>
<dbReference type="PATRIC" id="fig|662479.7.peg.887"/>
<dbReference type="STRING" id="662479.C440_04308"/>
<dbReference type="InterPro" id="IPR040624">
    <property type="entry name" value="HalOD1"/>
</dbReference>
<dbReference type="RefSeq" id="WP_008318576.1">
    <property type="nucleotide sequence ID" value="NZ_AOLN01000006.1"/>
</dbReference>
<sequence length="104" mass="11156">MSTITTAIAHQKDERERTRVWYDCDSTKSVSEAIVSAASEHANCDPSSLPSLTSYTDIDALNTLFGDSSPRAPSLSGATLEFSYGALVVTVDSAGLIEIRNQSR</sequence>
<protein>
    <recommendedName>
        <fullName evidence="1">Halobacterial output domain-containing protein</fullName>
    </recommendedName>
</protein>
<evidence type="ECO:0000313" key="2">
    <source>
        <dbReference type="EMBL" id="ELZ96969.1"/>
    </source>
</evidence>
<proteinExistence type="predicted"/>
<keyword evidence="3" id="KW-1185">Reference proteome</keyword>
<evidence type="ECO:0000259" key="1">
    <source>
        <dbReference type="Pfam" id="PF18545"/>
    </source>
</evidence>